<evidence type="ECO:0000256" key="4">
    <source>
        <dbReference type="ARBA" id="ARBA00022722"/>
    </source>
</evidence>
<keyword evidence="6" id="KW-0378">Hydrolase</keyword>
<evidence type="ECO:0000259" key="8">
    <source>
        <dbReference type="Pfam" id="PF13359"/>
    </source>
</evidence>
<comment type="caution">
    <text evidence="9">The sequence shown here is derived from an EMBL/GenBank/DDBJ whole genome shotgun (WGS) entry which is preliminary data.</text>
</comment>
<keyword evidence="7" id="KW-0539">Nucleus</keyword>
<comment type="similarity">
    <text evidence="3">Belongs to the HARBI1 family.</text>
</comment>
<evidence type="ECO:0000313" key="9">
    <source>
        <dbReference type="EMBL" id="KAK7490591.1"/>
    </source>
</evidence>
<dbReference type="GO" id="GO:0046872">
    <property type="term" value="F:metal ion binding"/>
    <property type="evidence" value="ECO:0007669"/>
    <property type="project" value="UniProtKB-KW"/>
</dbReference>
<dbReference type="AlphaFoldDB" id="A0ABD0KU17"/>
<evidence type="ECO:0000256" key="3">
    <source>
        <dbReference type="ARBA" id="ARBA00006958"/>
    </source>
</evidence>
<protein>
    <recommendedName>
        <fullName evidence="8">DDE Tnp4 domain-containing protein</fullName>
    </recommendedName>
</protein>
<feature type="domain" description="DDE Tnp4" evidence="8">
    <location>
        <begin position="21"/>
        <end position="160"/>
    </location>
</feature>
<dbReference type="InterPro" id="IPR045249">
    <property type="entry name" value="HARBI1-like"/>
</dbReference>
<dbReference type="PANTHER" id="PTHR22930:SF269">
    <property type="entry name" value="NUCLEASE HARBI1-LIKE PROTEIN"/>
    <property type="match status" value="1"/>
</dbReference>
<keyword evidence="5" id="KW-0479">Metal-binding</keyword>
<organism evidence="9 10">
    <name type="scientific">Batillaria attramentaria</name>
    <dbReference type="NCBI Taxonomy" id="370345"/>
    <lineage>
        <taxon>Eukaryota</taxon>
        <taxon>Metazoa</taxon>
        <taxon>Spiralia</taxon>
        <taxon>Lophotrochozoa</taxon>
        <taxon>Mollusca</taxon>
        <taxon>Gastropoda</taxon>
        <taxon>Caenogastropoda</taxon>
        <taxon>Sorbeoconcha</taxon>
        <taxon>Cerithioidea</taxon>
        <taxon>Batillariidae</taxon>
        <taxon>Batillaria</taxon>
    </lineage>
</organism>
<gene>
    <name evidence="9" type="ORF">BaRGS_00018194</name>
</gene>
<evidence type="ECO:0000256" key="6">
    <source>
        <dbReference type="ARBA" id="ARBA00022801"/>
    </source>
</evidence>
<evidence type="ECO:0000256" key="5">
    <source>
        <dbReference type="ARBA" id="ARBA00022723"/>
    </source>
</evidence>
<keyword evidence="4" id="KW-0540">Nuclease</keyword>
<dbReference type="Pfam" id="PF13359">
    <property type="entry name" value="DDE_Tnp_4"/>
    <property type="match status" value="1"/>
</dbReference>
<dbReference type="GO" id="GO:0016787">
    <property type="term" value="F:hydrolase activity"/>
    <property type="evidence" value="ECO:0007669"/>
    <property type="project" value="UniProtKB-KW"/>
</dbReference>
<keyword evidence="10" id="KW-1185">Reference proteome</keyword>
<dbReference type="InterPro" id="IPR027806">
    <property type="entry name" value="HARBI1_dom"/>
</dbReference>
<comment type="cofactor">
    <cofactor evidence="1">
        <name>a divalent metal cation</name>
        <dbReference type="ChEBI" id="CHEBI:60240"/>
    </cofactor>
</comment>
<evidence type="ECO:0000313" key="10">
    <source>
        <dbReference type="Proteomes" id="UP001519460"/>
    </source>
</evidence>
<reference evidence="9 10" key="1">
    <citation type="journal article" date="2023" name="Sci. Data">
        <title>Genome assembly of the Korean intertidal mud-creeper Batillaria attramentaria.</title>
        <authorList>
            <person name="Patra A.K."/>
            <person name="Ho P.T."/>
            <person name="Jun S."/>
            <person name="Lee S.J."/>
            <person name="Kim Y."/>
            <person name="Won Y.J."/>
        </authorList>
    </citation>
    <scope>NUCLEOTIDE SEQUENCE [LARGE SCALE GENOMIC DNA]</scope>
    <source>
        <strain evidence="9">Wonlab-2016</strain>
    </source>
</reference>
<dbReference type="GO" id="GO:0004518">
    <property type="term" value="F:nuclease activity"/>
    <property type="evidence" value="ECO:0007669"/>
    <property type="project" value="UniProtKB-KW"/>
</dbReference>
<dbReference type="PANTHER" id="PTHR22930">
    <property type="match status" value="1"/>
</dbReference>
<dbReference type="Proteomes" id="UP001519460">
    <property type="component" value="Unassembled WGS sequence"/>
</dbReference>
<sequence length="224" mass="25139">MCAYKLRQSQAQITTITRLFFSIVLQGIADPQLRFLCVEVEAYGKESDGGIFGRSAIKKTLEGNTVNLPEEVPLPDSDVSLPLFLVGDSAYPPRPYLMTRINTNLTHDRKIFNYRHSRARCCIECAFGVLAGKWRVLKTTICVKVTTAEKIVLAAVALHNAVINHEGASREKDIPIWDDSHVRARERHVVAHPGRPGQHAAWVREQLVQYFVGAGAVTWQENYI</sequence>
<evidence type="ECO:0000256" key="2">
    <source>
        <dbReference type="ARBA" id="ARBA00004123"/>
    </source>
</evidence>
<proteinExistence type="inferred from homology"/>
<dbReference type="GO" id="GO:0005634">
    <property type="term" value="C:nucleus"/>
    <property type="evidence" value="ECO:0007669"/>
    <property type="project" value="UniProtKB-SubCell"/>
</dbReference>
<comment type="subcellular location">
    <subcellularLocation>
        <location evidence="2">Nucleus</location>
    </subcellularLocation>
</comment>
<evidence type="ECO:0000256" key="7">
    <source>
        <dbReference type="ARBA" id="ARBA00023242"/>
    </source>
</evidence>
<evidence type="ECO:0000256" key="1">
    <source>
        <dbReference type="ARBA" id="ARBA00001968"/>
    </source>
</evidence>
<name>A0ABD0KU17_9CAEN</name>
<accession>A0ABD0KU17</accession>
<dbReference type="EMBL" id="JACVVK020000125">
    <property type="protein sequence ID" value="KAK7490591.1"/>
    <property type="molecule type" value="Genomic_DNA"/>
</dbReference>